<sequence>MSIIKGGAARFNGVIFYSEKYISKAIRNRDGTLSINITKRKDTSKLDRVINKIPIIRGLFLLINPIIVMWKLYLFIFLPLLVLLVLMTRNSVIASGSSMLVLSIIAELIQSHFLLLLTIILVTFGVICKITNLGKYHAAEHMTDTSFSTLSSLAISDVIMQSRIHRRCGSNIVVFFFFWCYIFSFFIADLLLLGVLSVCLGYELFLIQSRMLTPFYWIGGFIQYTLFTSKPSSRHVEVAVASYEALLKAERNDNKV</sequence>
<keyword evidence="3" id="KW-1185">Reference proteome</keyword>
<dbReference type="PANTHER" id="PTHR42867:SF1">
    <property type="entry name" value="MEMBRANE PROTEIN-RELATED"/>
    <property type="match status" value="1"/>
</dbReference>
<keyword evidence="1" id="KW-0472">Membrane</keyword>
<name>A0A3M8H4M9_9BACI</name>
<keyword evidence="1" id="KW-0812">Transmembrane</keyword>
<dbReference type="PANTHER" id="PTHR42867">
    <property type="entry name" value="MEMBRANE PROTEIN-RELATED"/>
    <property type="match status" value="1"/>
</dbReference>
<accession>A0A3M8H4M9</accession>
<evidence type="ECO:0000313" key="3">
    <source>
        <dbReference type="Proteomes" id="UP000279909"/>
    </source>
</evidence>
<organism evidence="2 3">
    <name type="scientific">Lysinibacillus halotolerans</name>
    <dbReference type="NCBI Taxonomy" id="1368476"/>
    <lineage>
        <taxon>Bacteria</taxon>
        <taxon>Bacillati</taxon>
        <taxon>Bacillota</taxon>
        <taxon>Bacilli</taxon>
        <taxon>Bacillales</taxon>
        <taxon>Bacillaceae</taxon>
        <taxon>Lysinibacillus</taxon>
    </lineage>
</organism>
<dbReference type="AlphaFoldDB" id="A0A3M8H4M9"/>
<proteinExistence type="predicted"/>
<dbReference type="InterPro" id="IPR010787">
    <property type="entry name" value="DUF1385"/>
</dbReference>
<reference evidence="2 3" key="1">
    <citation type="journal article" date="2014" name="Int. J. Syst. Evol. Microbiol.">
        <title>Lysinibacillus halotolerans sp. nov., isolated from saline-alkaline soil.</title>
        <authorList>
            <person name="Kong D."/>
            <person name="Wang Y."/>
            <person name="Zhao B."/>
            <person name="Li Y."/>
            <person name="Song J."/>
            <person name="Zhai Y."/>
            <person name="Zhang C."/>
            <person name="Wang H."/>
            <person name="Chen X."/>
            <person name="Zhao B."/>
            <person name="Ruan Z."/>
        </authorList>
    </citation>
    <scope>NUCLEOTIDE SEQUENCE [LARGE SCALE GENOMIC DNA]</scope>
    <source>
        <strain evidence="2 3">MCCC 1A12703</strain>
    </source>
</reference>
<dbReference type="Proteomes" id="UP000279909">
    <property type="component" value="Unassembled WGS sequence"/>
</dbReference>
<evidence type="ECO:0000256" key="1">
    <source>
        <dbReference type="SAM" id="Phobius"/>
    </source>
</evidence>
<dbReference type="Pfam" id="PF07136">
    <property type="entry name" value="DUF1385"/>
    <property type="match status" value="1"/>
</dbReference>
<gene>
    <name evidence="2" type="ORF">EC501_15620</name>
</gene>
<keyword evidence="1" id="KW-1133">Transmembrane helix</keyword>
<comment type="caution">
    <text evidence="2">The sequence shown here is derived from an EMBL/GenBank/DDBJ whole genome shotgun (WGS) entry which is preliminary data.</text>
</comment>
<dbReference type="OrthoDB" id="5242995at2"/>
<feature type="transmembrane region" description="Helical" evidence="1">
    <location>
        <begin position="99"/>
        <end position="127"/>
    </location>
</feature>
<dbReference type="EMBL" id="RHLQ01000051">
    <property type="protein sequence ID" value="RNC97376.1"/>
    <property type="molecule type" value="Genomic_DNA"/>
</dbReference>
<dbReference type="RefSeq" id="WP_122973281.1">
    <property type="nucleotide sequence ID" value="NZ_RHLQ01000051.1"/>
</dbReference>
<evidence type="ECO:0000313" key="2">
    <source>
        <dbReference type="EMBL" id="RNC97376.1"/>
    </source>
</evidence>
<feature type="transmembrane region" description="Helical" evidence="1">
    <location>
        <begin position="211"/>
        <end position="227"/>
    </location>
</feature>
<protein>
    <submittedName>
        <fullName evidence="2">DUF1385 domain-containing protein</fullName>
    </submittedName>
</protein>
<feature type="transmembrane region" description="Helical" evidence="1">
    <location>
        <begin position="172"/>
        <end position="205"/>
    </location>
</feature>
<feature type="transmembrane region" description="Helical" evidence="1">
    <location>
        <begin position="58"/>
        <end position="87"/>
    </location>
</feature>